<evidence type="ECO:0000313" key="2">
    <source>
        <dbReference type="EMBL" id="TBN02745.1"/>
    </source>
</evidence>
<keyword evidence="3" id="KW-1185">Reference proteome</keyword>
<dbReference type="SUPFAM" id="SSF111369">
    <property type="entry name" value="HlyD-like secretion proteins"/>
    <property type="match status" value="1"/>
</dbReference>
<dbReference type="EMBL" id="SIRT01000009">
    <property type="protein sequence ID" value="TBN02745.1"/>
    <property type="molecule type" value="Genomic_DNA"/>
</dbReference>
<dbReference type="PANTHER" id="PTHR30469">
    <property type="entry name" value="MULTIDRUG RESISTANCE PROTEIN MDTA"/>
    <property type="match status" value="1"/>
</dbReference>
<sequence length="380" mass="42317">MRNLILSLIGVVLIVGAVFIGNKIANSKKKRRPVPEKVVKTVFTDTVKNGEVQIVIPANGNLVAKRRVELFSEVQGVFKPNRKLFKAGQKYSKGETLIRIDASEFYATVQASKSNLYNTIAAIMPDLRLDFPEIFPKWQNYLKGFNLDKTTPKLPEMTSDKENYFITGRGIISSYYNVKNQEQRLLKYTIKAPFSGILTQALVTEGSLIRNGQKLGEFIDTSVYEMEVALGKKYASFLKVGETVLLNDIEGAKTYDGTVSRVNGSIDATTQTITAFIEVKNNQLKEGMYLEANLNAKKEQNAIQINRSLITDSREVFIVRDSVLDLIDVEPVFFSDTKVVLKGIPDGTVILEKPIPGAYAGMLVKPYGKKNKAAKTKTPQ</sequence>
<name>A0A4Q9FCU3_9FLAO</name>
<dbReference type="InterPro" id="IPR058625">
    <property type="entry name" value="MdtA-like_BSH"/>
</dbReference>
<evidence type="ECO:0000259" key="1">
    <source>
        <dbReference type="Pfam" id="PF25917"/>
    </source>
</evidence>
<dbReference type="OrthoDB" id="1114717at2"/>
<dbReference type="Proteomes" id="UP000291142">
    <property type="component" value="Unassembled WGS sequence"/>
</dbReference>
<dbReference type="Gene3D" id="2.40.30.170">
    <property type="match status" value="1"/>
</dbReference>
<dbReference type="RefSeq" id="WP_130964698.1">
    <property type="nucleotide sequence ID" value="NZ_SIRT01000009.1"/>
</dbReference>
<organism evidence="2 3">
    <name type="scientific">Hyunsoonleella flava</name>
    <dbReference type="NCBI Taxonomy" id="2527939"/>
    <lineage>
        <taxon>Bacteria</taxon>
        <taxon>Pseudomonadati</taxon>
        <taxon>Bacteroidota</taxon>
        <taxon>Flavobacteriia</taxon>
        <taxon>Flavobacteriales</taxon>
        <taxon>Flavobacteriaceae</taxon>
    </lineage>
</organism>
<dbReference type="AlphaFoldDB" id="A0A4Q9FCU3"/>
<proteinExistence type="predicted"/>
<reference evidence="2 3" key="1">
    <citation type="submission" date="2019-02" db="EMBL/GenBank/DDBJ databases">
        <title>Hyunsoonleella sp., isolated from marine sediment.</title>
        <authorList>
            <person name="Liu B.-T."/>
        </authorList>
    </citation>
    <scope>NUCLEOTIDE SEQUENCE [LARGE SCALE GENOMIC DNA]</scope>
    <source>
        <strain evidence="2 3">T58</strain>
    </source>
</reference>
<protein>
    <submittedName>
        <fullName evidence="2">HlyD family efflux transporter periplasmic adaptor subunit</fullName>
    </submittedName>
</protein>
<dbReference type="PANTHER" id="PTHR30469:SF15">
    <property type="entry name" value="HLYD FAMILY OF SECRETION PROTEINS"/>
    <property type="match status" value="1"/>
</dbReference>
<dbReference type="GO" id="GO:1990281">
    <property type="term" value="C:efflux pump complex"/>
    <property type="evidence" value="ECO:0007669"/>
    <property type="project" value="TreeGrafter"/>
</dbReference>
<dbReference type="GO" id="GO:0015562">
    <property type="term" value="F:efflux transmembrane transporter activity"/>
    <property type="evidence" value="ECO:0007669"/>
    <property type="project" value="TreeGrafter"/>
</dbReference>
<evidence type="ECO:0000313" key="3">
    <source>
        <dbReference type="Proteomes" id="UP000291142"/>
    </source>
</evidence>
<gene>
    <name evidence="2" type="ORF">EYD45_11510</name>
</gene>
<dbReference type="Gene3D" id="2.40.50.100">
    <property type="match status" value="1"/>
</dbReference>
<feature type="domain" description="Multidrug resistance protein MdtA-like barrel-sandwich hybrid" evidence="1">
    <location>
        <begin position="67"/>
        <end position="216"/>
    </location>
</feature>
<comment type="caution">
    <text evidence="2">The sequence shown here is derived from an EMBL/GenBank/DDBJ whole genome shotgun (WGS) entry which is preliminary data.</text>
</comment>
<accession>A0A4Q9FCU3</accession>
<dbReference type="Pfam" id="PF25917">
    <property type="entry name" value="BSH_RND"/>
    <property type="match status" value="1"/>
</dbReference>